<dbReference type="STRING" id="863227.GCA_000373005_03934"/>
<organism evidence="7 8">
    <name type="scientific">Trinickia symbiotica</name>
    <dbReference type="NCBI Taxonomy" id="863227"/>
    <lineage>
        <taxon>Bacteria</taxon>
        <taxon>Pseudomonadati</taxon>
        <taxon>Pseudomonadota</taxon>
        <taxon>Betaproteobacteria</taxon>
        <taxon>Burkholderiales</taxon>
        <taxon>Burkholderiaceae</taxon>
        <taxon>Trinickia</taxon>
    </lineage>
</organism>
<feature type="domain" description="Metallo-beta-lactamase" evidence="6">
    <location>
        <begin position="44"/>
        <end position="244"/>
    </location>
</feature>
<dbReference type="EMBL" id="PNYC01000011">
    <property type="protein sequence ID" value="PMS35452.1"/>
    <property type="molecule type" value="Genomic_DNA"/>
</dbReference>
<dbReference type="RefSeq" id="WP_018442533.1">
    <property type="nucleotide sequence ID" value="NZ_KB890187.1"/>
</dbReference>
<dbReference type="PANTHER" id="PTHR42978">
    <property type="entry name" value="QUORUM-QUENCHING LACTONASE YTNP-RELATED-RELATED"/>
    <property type="match status" value="1"/>
</dbReference>
<sequence length="283" mass="31312">MKESKTSQYEVYALRIGSNAHRTARENFFFDACCGPPDASMPLDYFFWVIRNDERTIVVDTAFPLSTGIRRERQMKRSVGEALAALDIDPSTVRDIVVTHLHWDHAGNLALFPNARVHVQGAELRFCTGAEMRHRQLAKIYERDDVMQAVGILHDGRLVVHEGTVTLAPGIELCLVGGHTPGSQVVRVATRRGNLVLASDAAHLWANVRGRRPFPILHDLAKVLDAFETIDALAESPEHVIPGHDPLVATTFPALRGDPDTFCLHEDPLTDATQSALVEESTI</sequence>
<evidence type="ECO:0000256" key="2">
    <source>
        <dbReference type="ARBA" id="ARBA00007749"/>
    </source>
</evidence>
<evidence type="ECO:0000256" key="4">
    <source>
        <dbReference type="ARBA" id="ARBA00022801"/>
    </source>
</evidence>
<proteinExistence type="inferred from homology"/>
<dbReference type="GO" id="GO:0046872">
    <property type="term" value="F:metal ion binding"/>
    <property type="evidence" value="ECO:0007669"/>
    <property type="project" value="UniProtKB-KW"/>
</dbReference>
<dbReference type="SMART" id="SM00849">
    <property type="entry name" value="Lactamase_B"/>
    <property type="match status" value="1"/>
</dbReference>
<evidence type="ECO:0000313" key="8">
    <source>
        <dbReference type="Proteomes" id="UP000235777"/>
    </source>
</evidence>
<dbReference type="SUPFAM" id="SSF56281">
    <property type="entry name" value="Metallo-hydrolase/oxidoreductase"/>
    <property type="match status" value="1"/>
</dbReference>
<dbReference type="AlphaFoldDB" id="A0A2N7X1L8"/>
<evidence type="ECO:0000256" key="1">
    <source>
        <dbReference type="ARBA" id="ARBA00001947"/>
    </source>
</evidence>
<dbReference type="InterPro" id="IPR051013">
    <property type="entry name" value="MBL_superfamily_lactonases"/>
</dbReference>
<evidence type="ECO:0000259" key="6">
    <source>
        <dbReference type="SMART" id="SM00849"/>
    </source>
</evidence>
<dbReference type="OrthoDB" id="5443440at2"/>
<keyword evidence="5" id="KW-0862">Zinc</keyword>
<evidence type="ECO:0000313" key="7">
    <source>
        <dbReference type="EMBL" id="PMS35452.1"/>
    </source>
</evidence>
<dbReference type="Pfam" id="PF00753">
    <property type="entry name" value="Lactamase_B"/>
    <property type="match status" value="1"/>
</dbReference>
<dbReference type="CDD" id="cd07729">
    <property type="entry name" value="AHL_lactonase_MBL-fold"/>
    <property type="match status" value="1"/>
</dbReference>
<gene>
    <name evidence="7" type="ORF">C0Z20_18375</name>
</gene>
<dbReference type="Gene3D" id="3.60.15.10">
    <property type="entry name" value="Ribonuclease Z/Hydroxyacylglutathione hydrolase-like"/>
    <property type="match status" value="1"/>
</dbReference>
<keyword evidence="3" id="KW-0479">Metal-binding</keyword>
<dbReference type="GO" id="GO:0016787">
    <property type="term" value="F:hydrolase activity"/>
    <property type="evidence" value="ECO:0007669"/>
    <property type="project" value="UniProtKB-KW"/>
</dbReference>
<evidence type="ECO:0000256" key="5">
    <source>
        <dbReference type="ARBA" id="ARBA00022833"/>
    </source>
</evidence>
<dbReference type="PANTHER" id="PTHR42978:SF7">
    <property type="entry name" value="METALLO-HYDROLASE RV2300C-RELATED"/>
    <property type="match status" value="1"/>
</dbReference>
<dbReference type="InterPro" id="IPR036866">
    <property type="entry name" value="RibonucZ/Hydroxyglut_hydro"/>
</dbReference>
<name>A0A2N7X1L8_9BURK</name>
<keyword evidence="8" id="KW-1185">Reference proteome</keyword>
<accession>A0A2N7X1L8</accession>
<evidence type="ECO:0000256" key="3">
    <source>
        <dbReference type="ARBA" id="ARBA00022723"/>
    </source>
</evidence>
<keyword evidence="4" id="KW-0378">Hydrolase</keyword>
<dbReference type="InterPro" id="IPR001279">
    <property type="entry name" value="Metallo-B-lactamas"/>
</dbReference>
<reference evidence="7 8" key="1">
    <citation type="submission" date="2018-01" db="EMBL/GenBank/DDBJ databases">
        <title>Whole genome analyses suggest that Burkholderia sensu lato contains two further novel genera in the rhizoxinica-symbiotica group Mycetohabitans gen. nov., and Trinickia gen. nov.: implications for the evolution of diazotrophy and nodulation in the Burkholderiaceae.</title>
        <authorList>
            <person name="Estrada-de los Santos P."/>
            <person name="Palmer M."/>
            <person name="Chavez-Ramirez B."/>
            <person name="Beukes C."/>
            <person name="Steenkamp E.T."/>
            <person name="Hirsch A.M."/>
            <person name="Manyaka P."/>
            <person name="Maluk M."/>
            <person name="Lafos M."/>
            <person name="Crook M."/>
            <person name="Gross E."/>
            <person name="Simon M.F."/>
            <person name="Bueno dos Reis Junior F."/>
            <person name="Poole P.S."/>
            <person name="Venter S.N."/>
            <person name="James E.K."/>
        </authorList>
    </citation>
    <scope>NUCLEOTIDE SEQUENCE [LARGE SCALE GENOMIC DNA]</scope>
    <source>
        <strain evidence="7 8">JPY 581</strain>
    </source>
</reference>
<protein>
    <submittedName>
        <fullName evidence="7">N-acyl homoserine lactonase family protein</fullName>
    </submittedName>
</protein>
<comment type="caution">
    <text evidence="7">The sequence shown here is derived from an EMBL/GenBank/DDBJ whole genome shotgun (WGS) entry which is preliminary data.</text>
</comment>
<dbReference type="Proteomes" id="UP000235777">
    <property type="component" value="Unassembled WGS sequence"/>
</dbReference>
<comment type="cofactor">
    <cofactor evidence="1">
        <name>Zn(2+)</name>
        <dbReference type="ChEBI" id="CHEBI:29105"/>
    </cofactor>
</comment>
<comment type="similarity">
    <text evidence="2">Belongs to the metallo-beta-lactamase superfamily.</text>
</comment>